<keyword evidence="1" id="KW-1133">Transmembrane helix</keyword>
<sequence>MAYRKVFGGVSYLNVLKYLLIIIALVLEIIAVILLTINLDKAAILFLLFGITLVMLIIVLMAKRIVEKRRDEENDYSDY</sequence>
<keyword evidence="1" id="KW-0472">Membrane</keyword>
<gene>
    <name evidence="2" type="ORF">AB1471_11515</name>
</gene>
<accession>A0ABV3Q503</accession>
<feature type="transmembrane region" description="Helical" evidence="1">
    <location>
        <begin position="12"/>
        <end position="37"/>
    </location>
</feature>
<comment type="caution">
    <text evidence="2">The sequence shown here is derived from an EMBL/GenBank/DDBJ whole genome shotgun (WGS) entry which is preliminary data.</text>
</comment>
<organism evidence="2 3">
    <name type="scientific">Jeotgalibacillus marinus</name>
    <dbReference type="NCBI Taxonomy" id="86667"/>
    <lineage>
        <taxon>Bacteria</taxon>
        <taxon>Bacillati</taxon>
        <taxon>Bacillota</taxon>
        <taxon>Bacilli</taxon>
        <taxon>Bacillales</taxon>
        <taxon>Caryophanaceae</taxon>
        <taxon>Jeotgalibacillus</taxon>
    </lineage>
</organism>
<evidence type="ECO:0000313" key="3">
    <source>
        <dbReference type="Proteomes" id="UP001556040"/>
    </source>
</evidence>
<evidence type="ECO:0000313" key="2">
    <source>
        <dbReference type="EMBL" id="MEW9502420.1"/>
    </source>
</evidence>
<dbReference type="EMBL" id="JBFMIA010000010">
    <property type="protein sequence ID" value="MEW9502420.1"/>
    <property type="molecule type" value="Genomic_DNA"/>
</dbReference>
<keyword evidence="1" id="KW-0812">Transmembrane</keyword>
<protein>
    <submittedName>
        <fullName evidence="2">Uncharacterized protein</fullName>
    </submittedName>
</protein>
<keyword evidence="3" id="KW-1185">Reference proteome</keyword>
<dbReference type="Proteomes" id="UP001556040">
    <property type="component" value="Unassembled WGS sequence"/>
</dbReference>
<name>A0ABV3Q503_9BACL</name>
<reference evidence="2 3" key="1">
    <citation type="journal article" date="1979" name="Int. J. Syst. Evol. Microbiol.">
        <title>Bacillus globisporus subsp. marinus subsp. nov.</title>
        <authorList>
            <person name="Liu H."/>
        </authorList>
    </citation>
    <scope>NUCLEOTIDE SEQUENCE [LARGE SCALE GENOMIC DNA]</scope>
    <source>
        <strain evidence="2 3">DSM 1297</strain>
    </source>
</reference>
<proteinExistence type="predicted"/>
<feature type="transmembrane region" description="Helical" evidence="1">
    <location>
        <begin position="43"/>
        <end position="62"/>
    </location>
</feature>
<dbReference type="RefSeq" id="WP_367779911.1">
    <property type="nucleotide sequence ID" value="NZ_JBFMIA010000010.1"/>
</dbReference>
<evidence type="ECO:0000256" key="1">
    <source>
        <dbReference type="SAM" id="Phobius"/>
    </source>
</evidence>